<name>A0A4S2H1Q3_9PROT</name>
<comment type="similarity">
    <text evidence="1">Belongs to the SDHAF4 family.</text>
</comment>
<organism evidence="3 4">
    <name type="scientific">Marinicauda algicola</name>
    <dbReference type="NCBI Taxonomy" id="2029849"/>
    <lineage>
        <taxon>Bacteria</taxon>
        <taxon>Pseudomonadati</taxon>
        <taxon>Pseudomonadota</taxon>
        <taxon>Alphaproteobacteria</taxon>
        <taxon>Maricaulales</taxon>
        <taxon>Maricaulaceae</taxon>
        <taxon>Marinicauda</taxon>
    </lineage>
</organism>
<proteinExistence type="inferred from homology"/>
<keyword evidence="4" id="KW-1185">Reference proteome</keyword>
<gene>
    <name evidence="3" type="ORF">E5163_08615</name>
</gene>
<dbReference type="Pfam" id="PF07896">
    <property type="entry name" value="DUF1674"/>
    <property type="match status" value="1"/>
</dbReference>
<sequence length="68" mass="7550">MTQSSPKPVSDGLYEKRVRAAAERALKEAEERRGTQEAETPAAEINGPKGPEPTRFGDWEKKGIAYDF</sequence>
<feature type="region of interest" description="Disordered" evidence="2">
    <location>
        <begin position="21"/>
        <end position="68"/>
    </location>
</feature>
<dbReference type="EMBL" id="SRXW01000002">
    <property type="protein sequence ID" value="TGY89384.1"/>
    <property type="molecule type" value="Genomic_DNA"/>
</dbReference>
<feature type="compositionally biased region" description="Basic and acidic residues" evidence="2">
    <location>
        <begin position="55"/>
        <end position="68"/>
    </location>
</feature>
<evidence type="ECO:0000256" key="1">
    <source>
        <dbReference type="ARBA" id="ARBA00005701"/>
    </source>
</evidence>
<evidence type="ECO:0000313" key="4">
    <source>
        <dbReference type="Proteomes" id="UP000308054"/>
    </source>
</evidence>
<reference evidence="3 4" key="1">
    <citation type="journal article" date="2017" name="Int. J. Syst. Evol. Microbiol.">
        <title>Marinicauda algicola sp. nov., isolated from a marine red alga Rhodosorus marinus.</title>
        <authorList>
            <person name="Jeong S.E."/>
            <person name="Jeon S.H."/>
            <person name="Chun B.H."/>
            <person name="Kim D.W."/>
            <person name="Jeon C.O."/>
        </authorList>
    </citation>
    <scope>NUCLEOTIDE SEQUENCE [LARGE SCALE GENOMIC DNA]</scope>
    <source>
        <strain evidence="3 4">JCM 31718</strain>
    </source>
</reference>
<protein>
    <submittedName>
        <fullName evidence="3">DUF1674 domain-containing protein</fullName>
    </submittedName>
</protein>
<dbReference type="OrthoDB" id="8481828at2"/>
<comment type="caution">
    <text evidence="3">The sequence shown here is derived from an EMBL/GenBank/DDBJ whole genome shotgun (WGS) entry which is preliminary data.</text>
</comment>
<dbReference type="Proteomes" id="UP000308054">
    <property type="component" value="Unassembled WGS sequence"/>
</dbReference>
<dbReference type="PANTHER" id="PTHR28524">
    <property type="entry name" value="SUCCINATE DEHYDROGENASE ASSEMBLY FACTOR 4, MITOCHONDRIAL"/>
    <property type="match status" value="1"/>
</dbReference>
<evidence type="ECO:0000313" key="3">
    <source>
        <dbReference type="EMBL" id="TGY89384.1"/>
    </source>
</evidence>
<accession>A0A4S2H1Q3</accession>
<feature type="compositionally biased region" description="Basic and acidic residues" evidence="2">
    <location>
        <begin position="21"/>
        <end position="36"/>
    </location>
</feature>
<dbReference type="RefSeq" id="WP_135995713.1">
    <property type="nucleotide sequence ID" value="NZ_CP071057.1"/>
</dbReference>
<evidence type="ECO:0000256" key="2">
    <source>
        <dbReference type="SAM" id="MobiDB-lite"/>
    </source>
</evidence>
<dbReference type="PANTHER" id="PTHR28524:SF3">
    <property type="entry name" value="SUCCINATE DEHYDROGENASE ASSEMBLY FACTOR 4, MITOCHONDRIAL"/>
    <property type="match status" value="1"/>
</dbReference>
<dbReference type="AlphaFoldDB" id="A0A4S2H1Q3"/>
<dbReference type="InterPro" id="IPR012875">
    <property type="entry name" value="SDHF4"/>
</dbReference>